<protein>
    <submittedName>
        <fullName evidence="2">Uncharacterized protein</fullName>
    </submittedName>
</protein>
<name>A0A0B6YHP3_9EUPU</name>
<gene>
    <name evidence="2" type="primary">ORF25765</name>
</gene>
<dbReference type="AlphaFoldDB" id="A0A0B6YHP3"/>
<feature type="non-terminal residue" evidence="2">
    <location>
        <position position="1"/>
    </location>
</feature>
<feature type="non-terminal residue" evidence="2">
    <location>
        <position position="113"/>
    </location>
</feature>
<evidence type="ECO:0000256" key="1">
    <source>
        <dbReference type="SAM" id="MobiDB-lite"/>
    </source>
</evidence>
<feature type="region of interest" description="Disordered" evidence="1">
    <location>
        <begin position="42"/>
        <end position="113"/>
    </location>
</feature>
<sequence>QEMSRDEEDESLDKLVDLESLLVGYRFHDVGIMQESGGICNLAFDDSDEQEPAAGKSTEYRSSSVHSQSVQNVNVSVDSSASWSSSQMLTEKTSTYSDARKINSSVESTLSSL</sequence>
<accession>A0A0B6YHP3</accession>
<feature type="compositionally biased region" description="Low complexity" evidence="1">
    <location>
        <begin position="62"/>
        <end position="87"/>
    </location>
</feature>
<feature type="compositionally biased region" description="Polar residues" evidence="1">
    <location>
        <begin position="88"/>
        <end position="113"/>
    </location>
</feature>
<evidence type="ECO:0000313" key="2">
    <source>
        <dbReference type="EMBL" id="CEK55674.1"/>
    </source>
</evidence>
<proteinExistence type="predicted"/>
<reference evidence="2" key="1">
    <citation type="submission" date="2014-12" db="EMBL/GenBank/DDBJ databases">
        <title>Insight into the proteome of Arion vulgaris.</title>
        <authorList>
            <person name="Aradska J."/>
            <person name="Bulat T."/>
            <person name="Smidak R."/>
            <person name="Sarate P."/>
            <person name="Gangsoo J."/>
            <person name="Sialana F."/>
            <person name="Bilban M."/>
            <person name="Lubec G."/>
        </authorList>
    </citation>
    <scope>NUCLEOTIDE SEQUENCE</scope>
    <source>
        <tissue evidence="2">Skin</tissue>
    </source>
</reference>
<dbReference type="EMBL" id="HACG01008809">
    <property type="protein sequence ID" value="CEK55674.1"/>
    <property type="molecule type" value="Transcribed_RNA"/>
</dbReference>
<organism evidence="2">
    <name type="scientific">Arion vulgaris</name>
    <dbReference type="NCBI Taxonomy" id="1028688"/>
    <lineage>
        <taxon>Eukaryota</taxon>
        <taxon>Metazoa</taxon>
        <taxon>Spiralia</taxon>
        <taxon>Lophotrochozoa</taxon>
        <taxon>Mollusca</taxon>
        <taxon>Gastropoda</taxon>
        <taxon>Heterobranchia</taxon>
        <taxon>Euthyneura</taxon>
        <taxon>Panpulmonata</taxon>
        <taxon>Eupulmonata</taxon>
        <taxon>Stylommatophora</taxon>
        <taxon>Helicina</taxon>
        <taxon>Arionoidea</taxon>
        <taxon>Arionidae</taxon>
        <taxon>Arion</taxon>
    </lineage>
</organism>